<comment type="caution">
    <text evidence="2">The sequence shown here is derived from an EMBL/GenBank/DDBJ whole genome shotgun (WGS) entry which is preliminary data.</text>
</comment>
<dbReference type="AlphaFoldDB" id="A0A918KZK2"/>
<accession>A0A918KZK2</accession>
<organism evidence="2 3">
    <name type="scientific">Streptomyces aurantiogriseus</name>
    <dbReference type="NCBI Taxonomy" id="66870"/>
    <lineage>
        <taxon>Bacteria</taxon>
        <taxon>Bacillati</taxon>
        <taxon>Actinomycetota</taxon>
        <taxon>Actinomycetes</taxon>
        <taxon>Kitasatosporales</taxon>
        <taxon>Streptomycetaceae</taxon>
        <taxon>Streptomyces</taxon>
    </lineage>
</organism>
<sequence length="61" mass="6481">MQGKQHGAEGAPGERALGGRSDISADINADGRGQTVTVQYDYGHWPVTLLTCATFTVMRMG</sequence>
<reference evidence="2" key="2">
    <citation type="submission" date="2020-09" db="EMBL/GenBank/DDBJ databases">
        <authorList>
            <person name="Sun Q."/>
            <person name="Ohkuma M."/>
        </authorList>
    </citation>
    <scope>NUCLEOTIDE SEQUENCE</scope>
    <source>
        <strain evidence="2">JCM 4346</strain>
    </source>
</reference>
<dbReference type="EMBL" id="BMSX01000029">
    <property type="protein sequence ID" value="GGR53753.1"/>
    <property type="molecule type" value="Genomic_DNA"/>
</dbReference>
<dbReference type="Proteomes" id="UP000658320">
    <property type="component" value="Unassembled WGS sequence"/>
</dbReference>
<evidence type="ECO:0000313" key="2">
    <source>
        <dbReference type="EMBL" id="GGR53753.1"/>
    </source>
</evidence>
<protein>
    <submittedName>
        <fullName evidence="2">Uncharacterized protein</fullName>
    </submittedName>
</protein>
<gene>
    <name evidence="2" type="ORF">GCM10010251_83500</name>
</gene>
<feature type="region of interest" description="Disordered" evidence="1">
    <location>
        <begin position="1"/>
        <end position="28"/>
    </location>
</feature>
<proteinExistence type="predicted"/>
<reference evidence="2" key="1">
    <citation type="journal article" date="2014" name="Int. J. Syst. Evol. Microbiol.">
        <title>Complete genome sequence of Corynebacterium casei LMG S-19264T (=DSM 44701T), isolated from a smear-ripened cheese.</title>
        <authorList>
            <consortium name="US DOE Joint Genome Institute (JGI-PGF)"/>
            <person name="Walter F."/>
            <person name="Albersmeier A."/>
            <person name="Kalinowski J."/>
            <person name="Ruckert C."/>
        </authorList>
    </citation>
    <scope>NUCLEOTIDE SEQUENCE</scope>
    <source>
        <strain evidence="2">JCM 4346</strain>
    </source>
</reference>
<keyword evidence="3" id="KW-1185">Reference proteome</keyword>
<evidence type="ECO:0000256" key="1">
    <source>
        <dbReference type="SAM" id="MobiDB-lite"/>
    </source>
</evidence>
<name>A0A918KZK2_9ACTN</name>
<evidence type="ECO:0000313" key="3">
    <source>
        <dbReference type="Proteomes" id="UP000658320"/>
    </source>
</evidence>